<organism evidence="7 8">
    <name type="scientific">Pestalotiopsis fici (strain W106-1 / CGMCC3.15140)</name>
    <dbReference type="NCBI Taxonomy" id="1229662"/>
    <lineage>
        <taxon>Eukaryota</taxon>
        <taxon>Fungi</taxon>
        <taxon>Dikarya</taxon>
        <taxon>Ascomycota</taxon>
        <taxon>Pezizomycotina</taxon>
        <taxon>Sordariomycetes</taxon>
        <taxon>Xylariomycetidae</taxon>
        <taxon>Amphisphaeriales</taxon>
        <taxon>Sporocadaceae</taxon>
        <taxon>Pestalotiopsis</taxon>
    </lineage>
</organism>
<protein>
    <recommendedName>
        <fullName evidence="9">Pentacotripeptide-repeat region of PRORP domain-containing protein</fullName>
    </recommendedName>
</protein>
<feature type="repeat" description="PPR" evidence="5">
    <location>
        <begin position="383"/>
        <end position="417"/>
    </location>
</feature>
<dbReference type="InterPro" id="IPR011990">
    <property type="entry name" value="TPR-like_helical_dom_sf"/>
</dbReference>
<comment type="subunit">
    <text evidence="4">Binds to mitochondrial small subunit 15S rRNA.</text>
</comment>
<dbReference type="NCBIfam" id="TIGR00756">
    <property type="entry name" value="PPR"/>
    <property type="match status" value="1"/>
</dbReference>
<proteinExistence type="inferred from homology"/>
<dbReference type="PROSITE" id="PS51375">
    <property type="entry name" value="PPR"/>
    <property type="match status" value="2"/>
</dbReference>
<dbReference type="HOGENOM" id="CLU_014278_1_0_1"/>
<evidence type="ECO:0000256" key="2">
    <source>
        <dbReference type="ARBA" id="ARBA00022737"/>
    </source>
</evidence>
<feature type="region of interest" description="Disordered" evidence="6">
    <location>
        <begin position="44"/>
        <end position="68"/>
    </location>
</feature>
<feature type="compositionally biased region" description="Polar residues" evidence="6">
    <location>
        <begin position="47"/>
        <end position="63"/>
    </location>
</feature>
<gene>
    <name evidence="7" type="ORF">PFICI_06025</name>
</gene>
<evidence type="ECO:0000256" key="1">
    <source>
        <dbReference type="ARBA" id="ARBA00006192"/>
    </source>
</evidence>
<reference evidence="8" key="1">
    <citation type="journal article" date="2015" name="BMC Genomics">
        <title>Genomic and transcriptomic analysis of the endophytic fungus Pestalotiopsis fici reveals its lifestyle and high potential for synthesis of natural products.</title>
        <authorList>
            <person name="Wang X."/>
            <person name="Zhang X."/>
            <person name="Liu L."/>
            <person name="Xiang M."/>
            <person name="Wang W."/>
            <person name="Sun X."/>
            <person name="Che Y."/>
            <person name="Guo L."/>
            <person name="Liu G."/>
            <person name="Guo L."/>
            <person name="Wang C."/>
            <person name="Yin W.B."/>
            <person name="Stadler M."/>
            <person name="Zhang X."/>
            <person name="Liu X."/>
        </authorList>
    </citation>
    <scope>NUCLEOTIDE SEQUENCE [LARGE SCALE GENOMIC DNA]</scope>
    <source>
        <strain evidence="8">W106-1 / CGMCC3.15140</strain>
    </source>
</reference>
<dbReference type="STRING" id="1229662.W3X4F4"/>
<keyword evidence="8" id="KW-1185">Reference proteome</keyword>
<name>W3X4F4_PESFW</name>
<dbReference type="InterPro" id="IPR002885">
    <property type="entry name" value="PPR_rpt"/>
</dbReference>
<evidence type="ECO:0000313" key="7">
    <source>
        <dbReference type="EMBL" id="ETS81023.1"/>
    </source>
</evidence>
<dbReference type="Pfam" id="PF01535">
    <property type="entry name" value="PPR"/>
    <property type="match status" value="1"/>
</dbReference>
<dbReference type="PANTHER" id="PTHR47447:SF17">
    <property type="entry name" value="OS12G0638900 PROTEIN"/>
    <property type="match status" value="1"/>
</dbReference>
<comment type="similarity">
    <text evidence="1">Belongs to the CCM1 family.</text>
</comment>
<dbReference type="Proteomes" id="UP000030651">
    <property type="component" value="Unassembled WGS sequence"/>
</dbReference>
<evidence type="ECO:0000313" key="8">
    <source>
        <dbReference type="Proteomes" id="UP000030651"/>
    </source>
</evidence>
<evidence type="ECO:0008006" key="9">
    <source>
        <dbReference type="Google" id="ProtNLM"/>
    </source>
</evidence>
<evidence type="ECO:0000256" key="4">
    <source>
        <dbReference type="ARBA" id="ARBA00044511"/>
    </source>
</evidence>
<dbReference type="PANTHER" id="PTHR47447">
    <property type="entry name" value="OS03G0856100 PROTEIN"/>
    <property type="match status" value="1"/>
</dbReference>
<feature type="region of interest" description="Disordered" evidence="6">
    <location>
        <begin position="782"/>
        <end position="833"/>
    </location>
</feature>
<dbReference type="KEGG" id="pfy:PFICI_06025"/>
<dbReference type="RefSeq" id="XP_007832797.1">
    <property type="nucleotide sequence ID" value="XM_007834606.1"/>
</dbReference>
<dbReference type="Gene3D" id="1.25.40.10">
    <property type="entry name" value="Tetratricopeptide repeat domain"/>
    <property type="match status" value="2"/>
</dbReference>
<dbReference type="OMA" id="TDHVYNE"/>
<dbReference type="OrthoDB" id="185373at2759"/>
<dbReference type="InParanoid" id="W3X4F4"/>
<evidence type="ECO:0000256" key="6">
    <source>
        <dbReference type="SAM" id="MobiDB-lite"/>
    </source>
</evidence>
<comment type="function">
    <text evidence="3">Regulates mitochondrial small subunit maturation by controlling 15S rRNA 5'-end processing. Localizes to the 5' precursor of the 15S rRNA in a position that is subsequently occupied by mS47 in the mature yeast mtSSU. Uses structure and sequence-specific RNA recognition, binding to a single-stranded region of the precursor and specifically recognizing bases -6 to -1. The exchange of Ccm1 for mS47 is coupled to the irreversible removal of precursor rRNA that is accompanied by conformational changes of the mitoribosomal proteins uS5m and mS26. These conformational changes signal completion of 5'-end rRNA processing through protection of the mature 5'-end of the 15S rRNA and stabilization of mS47. The removal of the 5' precursor together with the dissociation of Ccm1 may be catalyzed by the 5'-3' exoribonuclease Pet127. Involved in the specific removal of group I introns in mitochondrial encoded transcripts.</text>
</comment>
<accession>W3X4F4</accession>
<feature type="repeat" description="PPR" evidence="5">
    <location>
        <begin position="685"/>
        <end position="719"/>
    </location>
</feature>
<evidence type="ECO:0000256" key="5">
    <source>
        <dbReference type="PROSITE-ProRule" id="PRU00708"/>
    </source>
</evidence>
<sequence length="833" mass="93552">MRLPYTCRPCLARFRLFTLQNTRSQAALHTAIVRDPDVIFPKRLDNDGSSTADGRQIESNQEAAHNKDKLLRKTDERVLNSPTVLRTRLLKTDYDHKASQRYLSAVFGLPAPAARESASQLRRLLLARPHENPERLYAEYQAWKLEFSKMLRKSAVTSNDTATSHLAIWAVLADGSTPSVATMKASWAGLDPERRQDLWPKMIQSLMDTDSNLLSTFLQATYDPAWSPFYVVEDSIRLLVLRPKIADTHHDGLVDLALFLMKSDPTGFIEINQQAIGSIVARTHQVDKVEELYHYMRSHGKDLSAPTSLHFASKFSKSNQHKGLAADILCSITKSGSLDINSAAGSSVCTSLLHLEKDSEIPQEAAAPDELFRSLLETGLDPNLLNITALMRNFCVRGHPDTAWTVFNLLLEYGIEPDQHVYATLLHGAKQDLNIDLIRRIMASIHSHNVWNATMLNDFLDILLRDGESIPERRRRQKKDMSSFRPMLQVYAKFFQLEPLQKLCSFPLEDYLVWEGPAPGKSTPIRDIASALLPLPEGSLLEPDCLTLSLMLAAALRGCPRFYPPKLRNGVASLKEQMNHFNKLVECKDSTALAILQEQGTWIYDAFLRAILQFQQCLHPAVQLVQTMMERSAIEQTRYGKNRRHPRPSVHTWTVLINGFKNHRQPGIAASMVRVMLKQGEVRPNIVTWNTLISAFARLNDADGAVRTIRYLEYSGLKPDQDTINAIGSMSSRARKQALKLMDAPRDELVSPDDDLVQLLASSSGHTSANYSDPIVKDALSLSKRRVQQAPRSRVREDASPTSPDVQTLHKDEFPGPLDASTEPYGAPSVYDE</sequence>
<dbReference type="AlphaFoldDB" id="W3X4F4"/>
<evidence type="ECO:0000256" key="3">
    <source>
        <dbReference type="ARBA" id="ARBA00044493"/>
    </source>
</evidence>
<dbReference type="GeneID" id="19271038"/>
<dbReference type="Pfam" id="PF13041">
    <property type="entry name" value="PPR_2"/>
    <property type="match status" value="1"/>
</dbReference>
<keyword evidence="2" id="KW-0677">Repeat</keyword>
<dbReference type="eggNOG" id="KOG4197">
    <property type="taxonomic scope" value="Eukaryota"/>
</dbReference>
<dbReference type="EMBL" id="KI912112">
    <property type="protein sequence ID" value="ETS81023.1"/>
    <property type="molecule type" value="Genomic_DNA"/>
</dbReference>